<protein>
    <submittedName>
        <fullName evidence="1">Thioesterase family protein</fullName>
        <ecNumber evidence="1">3.1.2.-</ecNumber>
    </submittedName>
</protein>
<organism evidence="1 2">
    <name type="scientific">Micromonospora profundi</name>
    <dbReference type="NCBI Taxonomy" id="1420889"/>
    <lineage>
        <taxon>Bacteria</taxon>
        <taxon>Bacillati</taxon>
        <taxon>Actinomycetota</taxon>
        <taxon>Actinomycetes</taxon>
        <taxon>Micromonosporales</taxon>
        <taxon>Micromonosporaceae</taxon>
        <taxon>Micromonospora</taxon>
    </lineage>
</organism>
<evidence type="ECO:0000313" key="1">
    <source>
        <dbReference type="EMBL" id="WLS47198.1"/>
    </source>
</evidence>
<dbReference type="KEGG" id="mprn:Q3V37_08165"/>
<dbReference type="AlphaFoldDB" id="A0AAJ6HZ33"/>
<evidence type="ECO:0000313" key="2">
    <source>
        <dbReference type="Proteomes" id="UP001235874"/>
    </source>
</evidence>
<gene>
    <name evidence="1" type="ORF">Q3V37_08165</name>
</gene>
<keyword evidence="1" id="KW-0378">Hydrolase</keyword>
<dbReference type="CDD" id="cd00586">
    <property type="entry name" value="4HBT"/>
    <property type="match status" value="1"/>
</dbReference>
<accession>A0AAJ6HZ33</accession>
<dbReference type="Gene3D" id="3.10.129.10">
    <property type="entry name" value="Hotdog Thioesterase"/>
    <property type="match status" value="1"/>
</dbReference>
<proteinExistence type="predicted"/>
<reference evidence="1 2" key="1">
    <citation type="submission" date="2023-07" db="EMBL/GenBank/DDBJ databases">
        <title>Micromonospora profundi TRM 95458 converts glycerol to a new osmotic compound.</title>
        <authorList>
            <person name="Lu D."/>
        </authorList>
    </citation>
    <scope>NUCLEOTIDE SEQUENCE [LARGE SCALE GENOMIC DNA]</scope>
    <source>
        <strain evidence="1 2">TRM95458</strain>
    </source>
</reference>
<keyword evidence="2" id="KW-1185">Reference proteome</keyword>
<name>A0AAJ6HZ33_9ACTN</name>
<dbReference type="EC" id="3.1.2.-" evidence="1"/>
<dbReference type="Pfam" id="PF13279">
    <property type="entry name" value="4HBT_2"/>
    <property type="match status" value="1"/>
</dbReference>
<dbReference type="EMBL" id="CP130472">
    <property type="protein sequence ID" value="WLS47198.1"/>
    <property type="molecule type" value="Genomic_DNA"/>
</dbReference>
<dbReference type="SUPFAM" id="SSF54637">
    <property type="entry name" value="Thioesterase/thiol ester dehydrase-isomerase"/>
    <property type="match status" value="1"/>
</dbReference>
<dbReference type="Proteomes" id="UP001235874">
    <property type="component" value="Chromosome"/>
</dbReference>
<dbReference type="InterPro" id="IPR029069">
    <property type="entry name" value="HotDog_dom_sf"/>
</dbReference>
<sequence length="165" mass="17940">MSNAVADQPAIADQPAVTGQPAVEFGHVEHVTVHFDDLDAMGILHNARYAVLLERALTPYWTERGLAYRGSATPPDLFHAVREFTISYRAPIVTTGPVAVHFWLEHFGASSAEYAFQFRSVDGSNVHAEGRRAIVRLDPATLRPAPWTEAARAVAATLLRPAAVA</sequence>
<dbReference type="GO" id="GO:0016787">
    <property type="term" value="F:hydrolase activity"/>
    <property type="evidence" value="ECO:0007669"/>
    <property type="project" value="UniProtKB-KW"/>
</dbReference>
<dbReference type="RefSeq" id="WP_053654912.1">
    <property type="nucleotide sequence ID" value="NZ_CP130472.1"/>
</dbReference>